<dbReference type="SUPFAM" id="SSF46785">
    <property type="entry name" value="Winged helix' DNA-binding domain"/>
    <property type="match status" value="1"/>
</dbReference>
<comment type="caution">
    <text evidence="3">The sequence shown here is derived from an EMBL/GenBank/DDBJ whole genome shotgun (WGS) entry which is preliminary data.</text>
</comment>
<dbReference type="InterPro" id="IPR036388">
    <property type="entry name" value="WH-like_DNA-bd_sf"/>
</dbReference>
<feature type="domain" description="HTH marR-type" evidence="2">
    <location>
        <begin position="33"/>
        <end position="96"/>
    </location>
</feature>
<dbReference type="Pfam" id="PF12802">
    <property type="entry name" value="MarR_2"/>
    <property type="match status" value="1"/>
</dbReference>
<dbReference type="InterPro" id="IPR036390">
    <property type="entry name" value="WH_DNA-bd_sf"/>
</dbReference>
<organism evidence="3 4">
    <name type="scientific">Streptomyces luteosporeus</name>
    <dbReference type="NCBI Taxonomy" id="173856"/>
    <lineage>
        <taxon>Bacteria</taxon>
        <taxon>Bacillati</taxon>
        <taxon>Actinomycetota</taxon>
        <taxon>Actinomycetes</taxon>
        <taxon>Kitasatosporales</taxon>
        <taxon>Streptomycetaceae</taxon>
        <taxon>Streptomyces</taxon>
    </lineage>
</organism>
<dbReference type="Gene3D" id="1.10.10.10">
    <property type="entry name" value="Winged helix-like DNA-binding domain superfamily/Winged helix DNA-binding domain"/>
    <property type="match status" value="1"/>
</dbReference>
<evidence type="ECO:0000313" key="3">
    <source>
        <dbReference type="EMBL" id="GAA2725436.1"/>
    </source>
</evidence>
<sequence>MESRQDPRLRLVHRLRAVTVGFDLLAAKSAACHGLHPTDLRALAALLDAARAERPMTPGRLGEQLRLNSAGTTILVDRLERLGLVRRERDTADRRRVLPSVEPQTVDLGWSFFGPAIGTLLTATTPPSASSPRRPPPPPPVRTPPLPLLRRSRAQTGSSVSVLEVAEQAEGWCLSCGWSAVRGRGPVPGHDARPHTAHKSRTHA</sequence>
<dbReference type="Proteomes" id="UP001500886">
    <property type="component" value="Unassembled WGS sequence"/>
</dbReference>
<dbReference type="InterPro" id="IPR039422">
    <property type="entry name" value="MarR/SlyA-like"/>
</dbReference>
<dbReference type="RefSeq" id="WP_425583352.1">
    <property type="nucleotide sequence ID" value="NZ_BAAASL010000030.1"/>
</dbReference>
<dbReference type="InterPro" id="IPR000835">
    <property type="entry name" value="HTH_MarR-typ"/>
</dbReference>
<reference evidence="3 4" key="1">
    <citation type="journal article" date="2019" name="Int. J. Syst. Evol. Microbiol.">
        <title>The Global Catalogue of Microorganisms (GCM) 10K type strain sequencing project: providing services to taxonomists for standard genome sequencing and annotation.</title>
        <authorList>
            <consortium name="The Broad Institute Genomics Platform"/>
            <consortium name="The Broad Institute Genome Sequencing Center for Infectious Disease"/>
            <person name="Wu L."/>
            <person name="Ma J."/>
        </authorList>
    </citation>
    <scope>NUCLEOTIDE SEQUENCE [LARGE SCALE GENOMIC DNA]</scope>
    <source>
        <strain evidence="3 4">JCM 4542</strain>
    </source>
</reference>
<gene>
    <name evidence="3" type="ORF">GCM10010315_57500</name>
</gene>
<feature type="region of interest" description="Disordered" evidence="1">
    <location>
        <begin position="121"/>
        <end position="148"/>
    </location>
</feature>
<evidence type="ECO:0000313" key="4">
    <source>
        <dbReference type="Proteomes" id="UP001500886"/>
    </source>
</evidence>
<evidence type="ECO:0000259" key="2">
    <source>
        <dbReference type="Pfam" id="PF12802"/>
    </source>
</evidence>
<keyword evidence="4" id="KW-1185">Reference proteome</keyword>
<feature type="compositionally biased region" description="Low complexity" evidence="1">
    <location>
        <begin position="121"/>
        <end position="132"/>
    </location>
</feature>
<protein>
    <recommendedName>
        <fullName evidence="2">HTH marR-type domain-containing protein</fullName>
    </recommendedName>
</protein>
<dbReference type="PANTHER" id="PTHR33164:SF106">
    <property type="entry name" value="TRANSCRIPTIONAL REGULATORY PROTEIN"/>
    <property type="match status" value="1"/>
</dbReference>
<dbReference type="EMBL" id="BAAASL010000030">
    <property type="protein sequence ID" value="GAA2725436.1"/>
    <property type="molecule type" value="Genomic_DNA"/>
</dbReference>
<name>A0ABN3U6A2_9ACTN</name>
<dbReference type="PANTHER" id="PTHR33164">
    <property type="entry name" value="TRANSCRIPTIONAL REGULATOR, MARR FAMILY"/>
    <property type="match status" value="1"/>
</dbReference>
<accession>A0ABN3U6A2</accession>
<evidence type="ECO:0000256" key="1">
    <source>
        <dbReference type="SAM" id="MobiDB-lite"/>
    </source>
</evidence>
<proteinExistence type="predicted"/>
<feature type="compositionally biased region" description="Pro residues" evidence="1">
    <location>
        <begin position="133"/>
        <end position="147"/>
    </location>
</feature>